<evidence type="ECO:0000313" key="2">
    <source>
        <dbReference type="Proteomes" id="UP000275846"/>
    </source>
</evidence>
<protein>
    <submittedName>
        <fullName evidence="3">Transposase</fullName>
    </submittedName>
</protein>
<evidence type="ECO:0000313" key="3">
    <source>
        <dbReference type="WBParaSite" id="SSLN_0000596801-mRNA-1"/>
    </source>
</evidence>
<dbReference type="EMBL" id="UYSU01033401">
    <property type="protein sequence ID" value="VDL92166.1"/>
    <property type="molecule type" value="Genomic_DNA"/>
</dbReference>
<dbReference type="AlphaFoldDB" id="A0A183SNI3"/>
<reference evidence="3" key="1">
    <citation type="submission" date="2016-06" db="UniProtKB">
        <authorList>
            <consortium name="WormBaseParasite"/>
        </authorList>
    </citation>
    <scope>IDENTIFICATION</scope>
</reference>
<dbReference type="WBParaSite" id="SSLN_0000596801-mRNA-1">
    <property type="protein sequence ID" value="SSLN_0000596801-mRNA-1"/>
    <property type="gene ID" value="SSLN_0000596801"/>
</dbReference>
<organism evidence="3">
    <name type="scientific">Schistocephalus solidus</name>
    <name type="common">Tapeworm</name>
    <dbReference type="NCBI Taxonomy" id="70667"/>
    <lineage>
        <taxon>Eukaryota</taxon>
        <taxon>Metazoa</taxon>
        <taxon>Spiralia</taxon>
        <taxon>Lophotrochozoa</taxon>
        <taxon>Platyhelminthes</taxon>
        <taxon>Cestoda</taxon>
        <taxon>Eucestoda</taxon>
        <taxon>Diphyllobothriidea</taxon>
        <taxon>Diphyllobothriidae</taxon>
        <taxon>Schistocephalus</taxon>
    </lineage>
</organism>
<accession>A0A183SNI3</accession>
<reference evidence="1 2" key="2">
    <citation type="submission" date="2018-11" db="EMBL/GenBank/DDBJ databases">
        <authorList>
            <consortium name="Pathogen Informatics"/>
        </authorList>
    </citation>
    <scope>NUCLEOTIDE SEQUENCE [LARGE SCALE GENOMIC DNA]</scope>
    <source>
        <strain evidence="1 2">NST_G2</strain>
    </source>
</reference>
<dbReference type="Proteomes" id="UP000275846">
    <property type="component" value="Unassembled WGS sequence"/>
</dbReference>
<name>A0A183SNI3_SCHSO</name>
<keyword evidence="2" id="KW-1185">Reference proteome</keyword>
<gene>
    <name evidence="1" type="ORF">SSLN_LOCUS5781</name>
</gene>
<evidence type="ECO:0000313" key="1">
    <source>
        <dbReference type="EMBL" id="VDL92166.1"/>
    </source>
</evidence>
<proteinExistence type="predicted"/>
<sequence>MAEMRDFVQAREPGLSVLGALFNLMKWPLEVLIVNPLATDRVGSRKEVTIKVQAALITATGNLIVIHLSRSVDVGMPVRISRAKLIPVRAAVLGRPSTQRRH</sequence>